<dbReference type="AlphaFoldDB" id="A0AAF3FIJ6"/>
<accession>A0AAF3FIJ6</accession>
<protein>
    <submittedName>
        <fullName evidence="3">Uncharacterized protein</fullName>
    </submittedName>
</protein>
<name>A0AAF3FIJ6_9BILA</name>
<dbReference type="WBParaSite" id="MBELARI_LOCUS6916">
    <property type="protein sequence ID" value="MBELARI_LOCUS6916"/>
    <property type="gene ID" value="MBELARI_LOCUS6916"/>
</dbReference>
<sequence length="94" mass="10265">MKPLIFLLLSILLVVNAQWGYSNYYIPNANYYSPYAPVQLPSRTVGAWIGPGGFNQPGHTTIPISSSWSTSTSTTYYSGYGGYGGYGGYYGWGK</sequence>
<organism evidence="2 3">
    <name type="scientific">Mesorhabditis belari</name>
    <dbReference type="NCBI Taxonomy" id="2138241"/>
    <lineage>
        <taxon>Eukaryota</taxon>
        <taxon>Metazoa</taxon>
        <taxon>Ecdysozoa</taxon>
        <taxon>Nematoda</taxon>
        <taxon>Chromadorea</taxon>
        <taxon>Rhabditida</taxon>
        <taxon>Rhabditina</taxon>
        <taxon>Rhabditomorpha</taxon>
        <taxon>Rhabditoidea</taxon>
        <taxon>Rhabditidae</taxon>
        <taxon>Mesorhabditinae</taxon>
        <taxon>Mesorhabditis</taxon>
    </lineage>
</organism>
<keyword evidence="1" id="KW-0732">Signal</keyword>
<evidence type="ECO:0000256" key="1">
    <source>
        <dbReference type="SAM" id="SignalP"/>
    </source>
</evidence>
<evidence type="ECO:0000313" key="3">
    <source>
        <dbReference type="WBParaSite" id="MBELARI_LOCUS6916"/>
    </source>
</evidence>
<reference evidence="3" key="1">
    <citation type="submission" date="2024-02" db="UniProtKB">
        <authorList>
            <consortium name="WormBaseParasite"/>
        </authorList>
    </citation>
    <scope>IDENTIFICATION</scope>
</reference>
<proteinExistence type="predicted"/>
<keyword evidence="2" id="KW-1185">Reference proteome</keyword>
<dbReference type="Proteomes" id="UP000887575">
    <property type="component" value="Unassembled WGS sequence"/>
</dbReference>
<feature type="signal peptide" evidence="1">
    <location>
        <begin position="1"/>
        <end position="17"/>
    </location>
</feature>
<feature type="chain" id="PRO_5042061246" evidence="1">
    <location>
        <begin position="18"/>
        <end position="94"/>
    </location>
</feature>
<evidence type="ECO:0000313" key="2">
    <source>
        <dbReference type="Proteomes" id="UP000887575"/>
    </source>
</evidence>